<gene>
    <name evidence="19" type="ORF">BSZ39_01660</name>
</gene>
<evidence type="ECO:0000256" key="13">
    <source>
        <dbReference type="ARBA" id="ARBA00023935"/>
    </source>
</evidence>
<keyword evidence="11 17" id="KW-1133">Transmembrane helix</keyword>
<feature type="transmembrane region" description="Helical" evidence="17">
    <location>
        <begin position="45"/>
        <end position="67"/>
    </location>
</feature>
<evidence type="ECO:0000256" key="12">
    <source>
        <dbReference type="ARBA" id="ARBA00023136"/>
    </source>
</evidence>
<dbReference type="InterPro" id="IPR048254">
    <property type="entry name" value="CDP_ALCOHOL_P_TRANSF_CS"/>
</dbReference>
<comment type="caution">
    <text evidence="19">The sequence shown here is derived from an EMBL/GenBank/DDBJ whole genome shotgun (WGS) entry which is preliminary data.</text>
</comment>
<feature type="transmembrane region" description="Helical" evidence="17">
    <location>
        <begin position="159"/>
        <end position="192"/>
    </location>
</feature>
<evidence type="ECO:0000256" key="16">
    <source>
        <dbReference type="ARBA" id="ARBA00048865"/>
    </source>
</evidence>
<evidence type="ECO:0000256" key="14">
    <source>
        <dbReference type="ARBA" id="ARBA00024082"/>
    </source>
</evidence>
<dbReference type="GO" id="GO:0016780">
    <property type="term" value="F:phosphotransferase activity, for other substituted phosphate groups"/>
    <property type="evidence" value="ECO:0007669"/>
    <property type="project" value="UniProtKB-UniRule"/>
</dbReference>
<feature type="binding site" evidence="17">
    <location>
        <position position="69"/>
    </location>
    <ligand>
        <name>Mg(2+)</name>
        <dbReference type="ChEBI" id="CHEBI:18420"/>
        <label>2</label>
    </ligand>
</feature>
<evidence type="ECO:0000256" key="10">
    <source>
        <dbReference type="ARBA" id="ARBA00022842"/>
    </source>
</evidence>
<feature type="binding site" evidence="17">
    <location>
        <position position="72"/>
    </location>
    <ligand>
        <name>Mg(2+)</name>
        <dbReference type="ChEBI" id="CHEBI:18420"/>
        <label>1</label>
    </ligand>
</feature>
<feature type="binding site" evidence="17">
    <location>
        <begin position="32"/>
        <end position="35"/>
    </location>
    <ligand>
        <name>a CDP-1,2-diacyl-sn-glycerol</name>
        <dbReference type="ChEBI" id="CHEBI:58332"/>
    </ligand>
</feature>
<organism evidence="19 20">
    <name type="scientific">Bowdeniella nasicola</name>
    <dbReference type="NCBI Taxonomy" id="208480"/>
    <lineage>
        <taxon>Bacteria</taxon>
        <taxon>Bacillati</taxon>
        <taxon>Actinomycetota</taxon>
        <taxon>Actinomycetes</taxon>
        <taxon>Actinomycetales</taxon>
        <taxon>Actinomycetaceae</taxon>
        <taxon>Bowdeniella</taxon>
    </lineage>
</organism>
<dbReference type="GO" id="GO:0008654">
    <property type="term" value="P:phospholipid biosynthetic process"/>
    <property type="evidence" value="ECO:0007669"/>
    <property type="project" value="UniProtKB-UniRule"/>
</dbReference>
<reference evidence="20" key="1">
    <citation type="submission" date="2016-12" db="EMBL/GenBank/DDBJ databases">
        <authorList>
            <person name="Meng X."/>
        </authorList>
    </citation>
    <scope>NUCLEOTIDE SEQUENCE [LARGE SCALE GENOMIC DNA]</scope>
    <source>
        <strain evidence="20">DSM 19116</strain>
    </source>
</reference>
<feature type="binding site" evidence="17">
    <location>
        <position position="83"/>
    </location>
    <ligand>
        <name>a CDP-1,2-diacyl-sn-glycerol</name>
        <dbReference type="ChEBI" id="CHEBI:58332"/>
    </ligand>
</feature>
<comment type="caution">
    <text evidence="17">Lacks conserved residue(s) required for the propagation of feature annotation.</text>
</comment>
<feature type="binding site" evidence="17">
    <location>
        <position position="69"/>
    </location>
    <ligand>
        <name>Mg(2+)</name>
        <dbReference type="ChEBI" id="CHEBI:18420"/>
        <label>1</label>
    </ligand>
</feature>
<dbReference type="AlphaFoldDB" id="A0A1Q5Q4Z9"/>
<keyword evidence="17" id="KW-0443">Lipid metabolism</keyword>
<evidence type="ECO:0000256" key="4">
    <source>
        <dbReference type="ARBA" id="ARBA00010441"/>
    </source>
</evidence>
<feature type="active site" description="Proton acceptor" evidence="17">
    <location>
        <position position="94"/>
    </location>
</feature>
<dbReference type="Proteomes" id="UP000185628">
    <property type="component" value="Unassembled WGS sequence"/>
</dbReference>
<evidence type="ECO:0000256" key="5">
    <source>
        <dbReference type="ARBA" id="ARBA00011738"/>
    </source>
</evidence>
<dbReference type="EMBL" id="MQVR01000005">
    <property type="protein sequence ID" value="OKL54908.1"/>
    <property type="molecule type" value="Genomic_DNA"/>
</dbReference>
<evidence type="ECO:0000313" key="19">
    <source>
        <dbReference type="EMBL" id="OKL54908.1"/>
    </source>
</evidence>
<comment type="cofactor">
    <cofactor evidence="17">
        <name>Mg(2+)</name>
        <dbReference type="ChEBI" id="CHEBI:18420"/>
    </cofactor>
    <text evidence="17">Contains a di-nuclear catalytic Mg(2+) center.</text>
</comment>
<dbReference type="OrthoDB" id="116551at2"/>
<dbReference type="NCBIfam" id="NF045883">
    <property type="entry name" value="PIPSynth"/>
    <property type="match status" value="1"/>
</dbReference>
<feature type="binding site" evidence="17">
    <location>
        <position position="90"/>
    </location>
    <ligand>
        <name>Mg(2+)</name>
        <dbReference type="ChEBI" id="CHEBI:18420"/>
        <label>1</label>
    </ligand>
</feature>
<dbReference type="HAMAP" id="MF_02241">
    <property type="entry name" value="PIP_synthase"/>
    <property type="match status" value="1"/>
</dbReference>
<evidence type="ECO:0000313" key="20">
    <source>
        <dbReference type="Proteomes" id="UP000185628"/>
    </source>
</evidence>
<dbReference type="EC" id="2.7.8.-" evidence="17"/>
<evidence type="ECO:0000256" key="18">
    <source>
        <dbReference type="RuleBase" id="RU003750"/>
    </source>
</evidence>
<accession>A0A1Q5Q4Z9</accession>
<dbReference type="GO" id="GO:0005886">
    <property type="term" value="C:plasma membrane"/>
    <property type="evidence" value="ECO:0007669"/>
    <property type="project" value="UniProtKB-SubCell"/>
</dbReference>
<evidence type="ECO:0000256" key="9">
    <source>
        <dbReference type="ARBA" id="ARBA00022723"/>
    </source>
</evidence>
<protein>
    <recommendedName>
        <fullName evidence="14 17">Phosphatidylinositol phosphate synthase</fullName>
        <shortName evidence="17">PIP synthase</shortName>
        <ecNumber evidence="17">2.7.8.-</ecNumber>
    </recommendedName>
    <alternativeName>
        <fullName evidence="15 17">CDP-diacylglycerol--D-myo-inositol-3-phosphate 3-phosphatidyltransferase</fullName>
    </alternativeName>
</protein>
<evidence type="ECO:0000256" key="2">
    <source>
        <dbReference type="ARBA" id="ARBA00004805"/>
    </source>
</evidence>
<keyword evidence="20" id="KW-1185">Reference proteome</keyword>
<keyword evidence="9 17" id="KW-0479">Metal-binding</keyword>
<dbReference type="GO" id="GO:0000287">
    <property type="term" value="F:magnesium ion binding"/>
    <property type="evidence" value="ECO:0007669"/>
    <property type="project" value="UniProtKB-UniRule"/>
</dbReference>
<evidence type="ECO:0000256" key="3">
    <source>
        <dbReference type="ARBA" id="ARBA00005189"/>
    </source>
</evidence>
<keyword evidence="12 17" id="KW-0472">Membrane</keyword>
<dbReference type="InterPro" id="IPR044268">
    <property type="entry name" value="PIP_synthase_PgsA1"/>
</dbReference>
<feature type="binding site" evidence="17">
    <location>
        <position position="73"/>
    </location>
    <ligand>
        <name>a CDP-1,2-diacyl-sn-glycerol</name>
        <dbReference type="ChEBI" id="CHEBI:58332"/>
    </ligand>
</feature>
<comment type="similarity">
    <text evidence="4 17 18">Belongs to the CDP-alcohol phosphatidyltransferase class-I family.</text>
</comment>
<evidence type="ECO:0000256" key="7">
    <source>
        <dbReference type="ARBA" id="ARBA00022679"/>
    </source>
</evidence>
<keyword evidence="7 17" id="KW-0808">Transferase</keyword>
<feature type="binding site" evidence="17">
    <location>
        <position position="77"/>
    </location>
    <ligand>
        <name>a CDP-1,2-diacyl-sn-glycerol</name>
        <dbReference type="ChEBI" id="CHEBI:58332"/>
    </ligand>
</feature>
<comment type="subunit">
    <text evidence="5 17">Homodimer.</text>
</comment>
<evidence type="ECO:0000256" key="17">
    <source>
        <dbReference type="HAMAP-Rule" id="MF_02241"/>
    </source>
</evidence>
<sequence>MERVLGQHGRGAMKAVFTPLATQLVKLGVSPDAVTITGTVLASTAALALIAPGYLIVGSLTVGLVVFTDSLDGIMARLIGRESPWGAFLDSTLDRITDGAIFAALAIYFASVPGTIGRWGLYAGIAAAILGGVVPYARARAEAVGYTASVGIAERSDRLLIALLATLLVGLGLPLWVLAVALTYLAIAAAITVGQRLATVKKQAGA</sequence>
<dbReference type="PROSITE" id="PS00379">
    <property type="entry name" value="CDP_ALCOHOL_P_TRANSF"/>
    <property type="match status" value="1"/>
</dbReference>
<comment type="subcellular location">
    <subcellularLocation>
        <location evidence="1 17">Cell membrane</location>
        <topology evidence="1 17">Multi-pass membrane protein</topology>
    </subcellularLocation>
</comment>
<keyword evidence="17" id="KW-0594">Phospholipid biosynthesis</keyword>
<feature type="transmembrane region" description="Helical" evidence="17">
    <location>
        <begin position="119"/>
        <end position="139"/>
    </location>
</feature>
<dbReference type="InterPro" id="IPR000462">
    <property type="entry name" value="CDP-OH_P_trans"/>
</dbReference>
<keyword evidence="6 17" id="KW-1003">Cell membrane</keyword>
<dbReference type="STRING" id="208480.SAMN02910418_00434"/>
<evidence type="ECO:0000256" key="8">
    <source>
        <dbReference type="ARBA" id="ARBA00022692"/>
    </source>
</evidence>
<comment type="pathway">
    <text evidence="2 17">Phospholipid metabolism; phosphatidylinositol phosphate biosynthesis.</text>
</comment>
<keyword evidence="17" id="KW-1208">Phospholipid metabolism</keyword>
<evidence type="ECO:0000256" key="15">
    <source>
        <dbReference type="ARBA" id="ARBA00033137"/>
    </source>
</evidence>
<feature type="binding site" evidence="17">
    <location>
        <position position="90"/>
    </location>
    <ligand>
        <name>Mg(2+)</name>
        <dbReference type="ChEBI" id="CHEBI:18420"/>
        <label>2</label>
    </ligand>
</feature>
<comment type="catalytic activity">
    <reaction evidence="13 17">
        <text>1,2-di-(9Z-octadecenoyl)-sn-glycero-3-cytidine-5'-diphosphate + 1D-myo-inositol 3-phosphate = 1,2-di-(9Z-octadecenoyl)-sn-glycero-3-phospho-(1D-myo-inositol-3-phosphate) + CMP + H(+)</text>
        <dbReference type="Rhea" id="RHEA:61216"/>
        <dbReference type="ChEBI" id="CHEBI:15378"/>
        <dbReference type="ChEBI" id="CHEBI:58401"/>
        <dbReference type="ChEBI" id="CHEBI:60377"/>
        <dbReference type="ChEBI" id="CHEBI:85356"/>
        <dbReference type="ChEBI" id="CHEBI:144472"/>
    </reaction>
</comment>
<comment type="function">
    <text evidence="17">Catalyzes the conjugation of the 1'-hydroxyl group of D-myo-inositol-3-phosphate (also named L-myo-inositol-1-phosphate) with a lipid tail of cytidine diphosphate diacylglycerol (CDP-DAG), forming phosphatidylinositol phosphate (PIP) and CMP. PIP is a precursor of phosphatidylinositol (PI) which is an essential lipid required for cell wall formation.</text>
</comment>
<name>A0A1Q5Q4Z9_9ACTO</name>
<evidence type="ECO:0000256" key="1">
    <source>
        <dbReference type="ARBA" id="ARBA00004651"/>
    </source>
</evidence>
<keyword evidence="17" id="KW-0444">Lipid biosynthesis</keyword>
<keyword evidence="8 17" id="KW-0812">Transmembrane</keyword>
<comment type="pathway">
    <text evidence="3">Lipid metabolism.</text>
</comment>
<proteinExistence type="inferred from homology"/>
<dbReference type="UniPathway" id="UPA00220"/>
<comment type="catalytic activity">
    <reaction evidence="16 17">
        <text>a CDP-1,2-diacyl-sn-glycerol + 1D-myo-inositol 3-phosphate = a 1,2-diacyl-sn-glycero-3-phospho-(1D-myo-inositol-3-phosphate) + CMP + H(+)</text>
        <dbReference type="Rhea" id="RHEA:60504"/>
        <dbReference type="ChEBI" id="CHEBI:15378"/>
        <dbReference type="ChEBI" id="CHEBI:58088"/>
        <dbReference type="ChEBI" id="CHEBI:58332"/>
        <dbReference type="ChEBI" id="CHEBI:58401"/>
        <dbReference type="ChEBI" id="CHEBI:60377"/>
    </reaction>
</comment>
<evidence type="ECO:0000256" key="11">
    <source>
        <dbReference type="ARBA" id="ARBA00022989"/>
    </source>
</evidence>
<dbReference type="InterPro" id="IPR043130">
    <property type="entry name" value="CDP-OH_PTrfase_TM_dom"/>
</dbReference>
<dbReference type="Pfam" id="PF01066">
    <property type="entry name" value="CDP-OH_P_transf"/>
    <property type="match status" value="1"/>
</dbReference>
<keyword evidence="10 17" id="KW-0460">Magnesium</keyword>
<evidence type="ECO:0000256" key="6">
    <source>
        <dbReference type="ARBA" id="ARBA00022475"/>
    </source>
</evidence>
<dbReference type="Gene3D" id="1.20.120.1760">
    <property type="match status" value="1"/>
</dbReference>
<feature type="binding site" evidence="17">
    <location>
        <position position="94"/>
    </location>
    <ligand>
        <name>Mg(2+)</name>
        <dbReference type="ChEBI" id="CHEBI:18420"/>
        <label>2</label>
    </ligand>
</feature>